<accession>A0A5B0VHT8</accession>
<comment type="subcellular location">
    <subcellularLocation>
        <location evidence="1">Cell membrane</location>
        <topology evidence="1">Multi-pass membrane protein</topology>
    </subcellularLocation>
</comment>
<reference evidence="8 9" key="1">
    <citation type="submission" date="2019-08" db="EMBL/GenBank/DDBJ databases">
        <title>Marinobacter ZYF650 sp. nov., a marine bacterium isolated from seawater of the Mariana trench.</title>
        <authorList>
            <person name="Ahmad W."/>
        </authorList>
    </citation>
    <scope>NUCLEOTIDE SEQUENCE [LARGE SCALE GENOMIC DNA]</scope>
    <source>
        <strain evidence="8 9">ZYF650</strain>
    </source>
</reference>
<feature type="transmembrane region" description="Helical" evidence="6">
    <location>
        <begin position="182"/>
        <end position="204"/>
    </location>
</feature>
<dbReference type="PANTHER" id="PTHR43124:SF5">
    <property type="entry name" value="PURINE RIBONUCLEOSIDE EFFLUX PUMP NEPI"/>
    <property type="match status" value="1"/>
</dbReference>
<dbReference type="PANTHER" id="PTHR43124">
    <property type="entry name" value="PURINE EFFLUX PUMP PBUE"/>
    <property type="match status" value="1"/>
</dbReference>
<dbReference type="InterPro" id="IPR050189">
    <property type="entry name" value="MFS_Efflux_Transporters"/>
</dbReference>
<evidence type="ECO:0000256" key="4">
    <source>
        <dbReference type="ARBA" id="ARBA00022989"/>
    </source>
</evidence>
<evidence type="ECO:0000256" key="1">
    <source>
        <dbReference type="ARBA" id="ARBA00004651"/>
    </source>
</evidence>
<protein>
    <submittedName>
        <fullName evidence="8">MFS transporter</fullName>
    </submittedName>
</protein>
<dbReference type="GO" id="GO:0022857">
    <property type="term" value="F:transmembrane transporter activity"/>
    <property type="evidence" value="ECO:0007669"/>
    <property type="project" value="InterPro"/>
</dbReference>
<evidence type="ECO:0000256" key="2">
    <source>
        <dbReference type="ARBA" id="ARBA00022475"/>
    </source>
</evidence>
<dbReference type="Proteomes" id="UP000323161">
    <property type="component" value="Unassembled WGS sequence"/>
</dbReference>
<sequence length="408" mass="42864">MNQSCETPSGAAISHQDQTAPTAQWSAVLAMSLCAFAMVASEFLPVSLLTLMAEDLHVSEGAIGQGISISGFFALITALTISSLAGNLDRRMLLLGLTGLMVVSALTVGFAHSYSVYMTGRILVGVALGGFWSLSAAAAVRLVPADQVAKALAIFNAGNALAMVIAAPLGSYLGSLIGWRGAFLFLVPVTLLAFAWQWISLPSMEGNQTQKKLADIFGHLKQLKILLGFIAASLFFAGQFSLFTYIRPYLETAAGIDAQTLSSILLLMGVAGFIGTTIINRFLKAGLYLTLSFMPAVLAAIAVLLIEFGGSLTTVIVLLGFWGFIATAAPVGWWAWVAEAMNHDPEAGGGLMVAFVQLAIGLGSTVGGIMFDHYGYELAFGVSALLLLATSLAVWGLRWVSGSRVNPL</sequence>
<dbReference type="AlphaFoldDB" id="A0A5B0VHT8"/>
<feature type="transmembrane region" description="Helical" evidence="6">
    <location>
        <begin position="225"/>
        <end position="246"/>
    </location>
</feature>
<dbReference type="EMBL" id="VTUU01000004">
    <property type="protein sequence ID" value="KAA1173984.1"/>
    <property type="molecule type" value="Genomic_DNA"/>
</dbReference>
<comment type="caution">
    <text evidence="8">The sequence shown here is derived from an EMBL/GenBank/DDBJ whole genome shotgun (WGS) entry which is preliminary data.</text>
</comment>
<evidence type="ECO:0000259" key="7">
    <source>
        <dbReference type="PROSITE" id="PS50850"/>
    </source>
</evidence>
<dbReference type="Gene3D" id="1.20.1250.20">
    <property type="entry name" value="MFS general substrate transporter like domains"/>
    <property type="match status" value="1"/>
</dbReference>
<feature type="transmembrane region" description="Helical" evidence="6">
    <location>
        <begin position="312"/>
        <end position="337"/>
    </location>
</feature>
<feature type="transmembrane region" description="Helical" evidence="6">
    <location>
        <begin position="377"/>
        <end position="397"/>
    </location>
</feature>
<keyword evidence="9" id="KW-1185">Reference proteome</keyword>
<dbReference type="RefSeq" id="WP_149600380.1">
    <property type="nucleotide sequence ID" value="NZ_VTUU01000004.1"/>
</dbReference>
<feature type="transmembrane region" description="Helical" evidence="6">
    <location>
        <begin position="286"/>
        <end position="306"/>
    </location>
</feature>
<proteinExistence type="predicted"/>
<dbReference type="InterPro" id="IPR036259">
    <property type="entry name" value="MFS_trans_sf"/>
</dbReference>
<dbReference type="SUPFAM" id="SSF103473">
    <property type="entry name" value="MFS general substrate transporter"/>
    <property type="match status" value="1"/>
</dbReference>
<feature type="transmembrane region" description="Helical" evidence="6">
    <location>
        <begin position="258"/>
        <end position="279"/>
    </location>
</feature>
<evidence type="ECO:0000256" key="5">
    <source>
        <dbReference type="ARBA" id="ARBA00023136"/>
    </source>
</evidence>
<dbReference type="GO" id="GO:0005886">
    <property type="term" value="C:plasma membrane"/>
    <property type="evidence" value="ECO:0007669"/>
    <property type="project" value="UniProtKB-SubCell"/>
</dbReference>
<evidence type="ECO:0000313" key="8">
    <source>
        <dbReference type="EMBL" id="KAA1173984.1"/>
    </source>
</evidence>
<dbReference type="InterPro" id="IPR020846">
    <property type="entry name" value="MFS_dom"/>
</dbReference>
<gene>
    <name evidence="8" type="ORF">FWJ25_11315</name>
</gene>
<name>A0A5B0VHT8_9GAMM</name>
<keyword evidence="3 6" id="KW-0812">Transmembrane</keyword>
<feature type="transmembrane region" description="Helical" evidence="6">
    <location>
        <begin position="349"/>
        <end position="371"/>
    </location>
</feature>
<feature type="transmembrane region" description="Helical" evidence="6">
    <location>
        <begin position="28"/>
        <end position="50"/>
    </location>
</feature>
<evidence type="ECO:0000256" key="3">
    <source>
        <dbReference type="ARBA" id="ARBA00022692"/>
    </source>
</evidence>
<keyword evidence="4 6" id="KW-1133">Transmembrane helix</keyword>
<feature type="transmembrane region" description="Helical" evidence="6">
    <location>
        <begin position="62"/>
        <end position="81"/>
    </location>
</feature>
<dbReference type="PROSITE" id="PS50850">
    <property type="entry name" value="MFS"/>
    <property type="match status" value="1"/>
</dbReference>
<keyword evidence="2" id="KW-1003">Cell membrane</keyword>
<feature type="transmembrane region" description="Helical" evidence="6">
    <location>
        <begin position="120"/>
        <end position="140"/>
    </location>
</feature>
<keyword evidence="5 6" id="KW-0472">Membrane</keyword>
<dbReference type="Pfam" id="PF07690">
    <property type="entry name" value="MFS_1"/>
    <property type="match status" value="1"/>
</dbReference>
<organism evidence="8 9">
    <name type="scientific">Marinobacter salinexigens</name>
    <dbReference type="NCBI Taxonomy" id="2919747"/>
    <lineage>
        <taxon>Bacteria</taxon>
        <taxon>Pseudomonadati</taxon>
        <taxon>Pseudomonadota</taxon>
        <taxon>Gammaproteobacteria</taxon>
        <taxon>Pseudomonadales</taxon>
        <taxon>Marinobacteraceae</taxon>
        <taxon>Marinobacter</taxon>
    </lineage>
</organism>
<feature type="domain" description="Major facilitator superfamily (MFS) profile" evidence="7">
    <location>
        <begin position="27"/>
        <end position="402"/>
    </location>
</feature>
<evidence type="ECO:0000256" key="6">
    <source>
        <dbReference type="SAM" id="Phobius"/>
    </source>
</evidence>
<evidence type="ECO:0000313" key="9">
    <source>
        <dbReference type="Proteomes" id="UP000323161"/>
    </source>
</evidence>
<dbReference type="CDD" id="cd17324">
    <property type="entry name" value="MFS_NepI_like"/>
    <property type="match status" value="1"/>
</dbReference>
<feature type="transmembrane region" description="Helical" evidence="6">
    <location>
        <begin position="152"/>
        <end position="170"/>
    </location>
</feature>
<dbReference type="InterPro" id="IPR011701">
    <property type="entry name" value="MFS"/>
</dbReference>
<feature type="transmembrane region" description="Helical" evidence="6">
    <location>
        <begin position="93"/>
        <end position="114"/>
    </location>
</feature>